<dbReference type="InterPro" id="IPR036942">
    <property type="entry name" value="Beta-barrel_TonB_sf"/>
</dbReference>
<protein>
    <submittedName>
        <fullName evidence="6">TonB-dependent receptor</fullName>
    </submittedName>
</protein>
<keyword evidence="4" id="KW-0732">Signal</keyword>
<dbReference type="SUPFAM" id="SSF56935">
    <property type="entry name" value="Porins"/>
    <property type="match status" value="1"/>
</dbReference>
<dbReference type="RefSeq" id="WP_106932702.1">
    <property type="nucleotide sequence ID" value="NZ_PYFT01000001.1"/>
</dbReference>
<dbReference type="PANTHER" id="PTHR40980:SF5">
    <property type="entry name" value="TONB-DEPENDENT RECEPTOR"/>
    <property type="match status" value="1"/>
</dbReference>
<evidence type="ECO:0000259" key="5">
    <source>
        <dbReference type="Pfam" id="PF07715"/>
    </source>
</evidence>
<dbReference type="EMBL" id="PYFT01000001">
    <property type="protein sequence ID" value="PSR56524.1"/>
    <property type="molecule type" value="Genomic_DNA"/>
</dbReference>
<feature type="signal peptide" evidence="4">
    <location>
        <begin position="1"/>
        <end position="19"/>
    </location>
</feature>
<dbReference type="PANTHER" id="PTHR40980">
    <property type="entry name" value="PLUG DOMAIN-CONTAINING PROTEIN"/>
    <property type="match status" value="1"/>
</dbReference>
<feature type="chain" id="PRO_5015637813" evidence="4">
    <location>
        <begin position="20"/>
        <end position="932"/>
    </location>
</feature>
<keyword evidence="2" id="KW-0472">Membrane</keyword>
<dbReference type="OrthoDB" id="9768470at2"/>
<evidence type="ECO:0000313" key="6">
    <source>
        <dbReference type="EMBL" id="PSR56524.1"/>
    </source>
</evidence>
<dbReference type="Proteomes" id="UP000240357">
    <property type="component" value="Unassembled WGS sequence"/>
</dbReference>
<dbReference type="Gene3D" id="2.40.170.20">
    <property type="entry name" value="TonB-dependent receptor, beta-barrel domain"/>
    <property type="match status" value="1"/>
</dbReference>
<dbReference type="Gene3D" id="2.170.130.10">
    <property type="entry name" value="TonB-dependent receptor, plug domain"/>
    <property type="match status" value="1"/>
</dbReference>
<keyword evidence="3" id="KW-0998">Cell outer membrane</keyword>
<sequence length="932" mass="104456">MKKILLLLTLLSTSIFAFAQQGTLAGKVKDKKTGEPIIGAVVFITGSNKGSTTDLEGNYSIQIDPGVYKITASYVSYKPQNFESVQITAGKTTTLDIAIEEATTQLGGVTITGTKQTNTDITLIKELKQSEVVVSGVSGEQITKSLDRDAAETVKRIPGVTVMNDRYIYVRGLSERYNTVMLNDALTPSTESDTKAFSFDILPTSVIDRIMIYKGGSPELPGEFGGGVIKVYTKNFADQNSTTLNISGSYRNNTTFNNFATYSGGKTDFLGFDDGSRTLPGSFPKNLNEANNTTVATAARALPNTWLPTNKTAAPDLRMSLGLTRRMDIGDVKISNLTSLSYSNTRQSYNALRTDFLEYNPDTKNSSIAYNFHDQQSNANVRLGVIHNWGVRFNNRHKLEFRNLFNQLGSSQVTERQGTDQTNGVQEQRNYALRYESRTIYSGQLQGTHTLPNLKNTFTWTTGYSYTNRNEPDYRRVRTQREAGSNEAFAVLIPTVPSLRDASRFYSKLNENIVMASGQFEHLFGQPDSTSGEIERAPKLRIGFYTENKKRDFSARYMSYAPGSNYNIGLVYEPLDQIFAQQNIDNGNLILNEGTGPSDHYTASNLLLAGYTGINIPLGIKFNVSGGVRAEYNRQKLHSRRLGGAPVEVNNPITRVLPSFNLTYNLTSKSLLRWSSSLSVNRPEFRELAPFTYYDFNTNFEITGNPNLKTPTIYNTDIRYELYTNPTEIISFGAFYKYFQKPIENTFENTNAANSYTFGNADFSTSYGIETEIRKSLLDLSESKFLQNISLVLNATLIKSQVNLGNLATIQDKKRAMMGQSPYIINSGIYYQDDDRKWQVNLLYNVVGKRIFIVGNSQNPTVYEMPRNVLDLTLTKGIGERFEIKAGIQDLFNQKFRLTQDSDSNAKINKIDESIYEYRRGQYTTFGISYKL</sequence>
<keyword evidence="6" id="KW-0675">Receptor</keyword>
<proteinExistence type="predicted"/>
<dbReference type="Pfam" id="PF13620">
    <property type="entry name" value="CarboxypepD_reg"/>
    <property type="match status" value="1"/>
</dbReference>
<evidence type="ECO:0000256" key="2">
    <source>
        <dbReference type="ARBA" id="ARBA00023136"/>
    </source>
</evidence>
<evidence type="ECO:0000256" key="4">
    <source>
        <dbReference type="SAM" id="SignalP"/>
    </source>
</evidence>
<evidence type="ECO:0000256" key="1">
    <source>
        <dbReference type="ARBA" id="ARBA00004442"/>
    </source>
</evidence>
<dbReference type="InterPro" id="IPR008969">
    <property type="entry name" value="CarboxyPept-like_regulatory"/>
</dbReference>
<comment type="caution">
    <text evidence="6">The sequence shown here is derived from an EMBL/GenBank/DDBJ whole genome shotgun (WGS) entry which is preliminary data.</text>
</comment>
<dbReference type="SUPFAM" id="SSF49464">
    <property type="entry name" value="Carboxypeptidase regulatory domain-like"/>
    <property type="match status" value="1"/>
</dbReference>
<dbReference type="InterPro" id="IPR037066">
    <property type="entry name" value="Plug_dom_sf"/>
</dbReference>
<comment type="subcellular location">
    <subcellularLocation>
        <location evidence="1">Cell outer membrane</location>
    </subcellularLocation>
</comment>
<evidence type="ECO:0000313" key="7">
    <source>
        <dbReference type="Proteomes" id="UP000240357"/>
    </source>
</evidence>
<gene>
    <name evidence="6" type="ORF">AHMF7605_25025</name>
</gene>
<dbReference type="Pfam" id="PF07715">
    <property type="entry name" value="Plug"/>
    <property type="match status" value="1"/>
</dbReference>
<dbReference type="InterPro" id="IPR012910">
    <property type="entry name" value="Plug_dom"/>
</dbReference>
<dbReference type="AlphaFoldDB" id="A0A2T2YLZ1"/>
<evidence type="ECO:0000256" key="3">
    <source>
        <dbReference type="ARBA" id="ARBA00023237"/>
    </source>
</evidence>
<dbReference type="Gene3D" id="2.60.40.1120">
    <property type="entry name" value="Carboxypeptidase-like, regulatory domain"/>
    <property type="match status" value="1"/>
</dbReference>
<name>A0A2T2YLZ1_9BACT</name>
<reference evidence="6 7" key="1">
    <citation type="submission" date="2018-03" db="EMBL/GenBank/DDBJ databases">
        <title>Adhaeribacter sp. HMF7605 Genome sequencing and assembly.</title>
        <authorList>
            <person name="Kang H."/>
            <person name="Kang J."/>
            <person name="Cha I."/>
            <person name="Kim H."/>
            <person name="Joh K."/>
        </authorList>
    </citation>
    <scope>NUCLEOTIDE SEQUENCE [LARGE SCALE GENOMIC DNA]</scope>
    <source>
        <strain evidence="6 7">HMF7605</strain>
    </source>
</reference>
<accession>A0A2T2YLZ1</accession>
<feature type="domain" description="TonB-dependent receptor plug" evidence="5">
    <location>
        <begin position="128"/>
        <end position="224"/>
    </location>
</feature>
<organism evidence="6 7">
    <name type="scientific">Adhaeribacter arboris</name>
    <dbReference type="NCBI Taxonomy" id="2072846"/>
    <lineage>
        <taxon>Bacteria</taxon>
        <taxon>Pseudomonadati</taxon>
        <taxon>Bacteroidota</taxon>
        <taxon>Cytophagia</taxon>
        <taxon>Cytophagales</taxon>
        <taxon>Hymenobacteraceae</taxon>
        <taxon>Adhaeribacter</taxon>
    </lineage>
</organism>
<dbReference type="GO" id="GO:0009279">
    <property type="term" value="C:cell outer membrane"/>
    <property type="evidence" value="ECO:0007669"/>
    <property type="project" value="UniProtKB-SubCell"/>
</dbReference>
<keyword evidence="7" id="KW-1185">Reference proteome</keyword>